<feature type="coiled-coil region" evidence="1">
    <location>
        <begin position="171"/>
        <end position="198"/>
    </location>
</feature>
<accession>A0A1G8ZH54</accession>
<keyword evidence="4" id="KW-1185">Reference proteome</keyword>
<evidence type="ECO:0000313" key="3">
    <source>
        <dbReference type="EMBL" id="SDK14333.1"/>
    </source>
</evidence>
<dbReference type="PANTHER" id="PTHR43135:SF3">
    <property type="entry name" value="ALPHA-D-RIBOSE 1-METHYLPHOSPHONATE 5-TRIPHOSPHATE DIPHOSPHATASE"/>
    <property type="match status" value="1"/>
</dbReference>
<evidence type="ECO:0000259" key="2">
    <source>
        <dbReference type="Pfam" id="PF01979"/>
    </source>
</evidence>
<gene>
    <name evidence="3" type="ORF">SAMN05660472_00861</name>
</gene>
<dbReference type="OrthoDB" id="9802793at2"/>
<dbReference type="STRING" id="393762.SAMN05660472_00861"/>
<dbReference type="Proteomes" id="UP000198718">
    <property type="component" value="Unassembled WGS sequence"/>
</dbReference>
<dbReference type="Gene3D" id="3.20.20.140">
    <property type="entry name" value="Metal-dependent hydrolases"/>
    <property type="match status" value="1"/>
</dbReference>
<dbReference type="GO" id="GO:0016810">
    <property type="term" value="F:hydrolase activity, acting on carbon-nitrogen (but not peptide) bonds"/>
    <property type="evidence" value="ECO:0007669"/>
    <property type="project" value="InterPro"/>
</dbReference>
<dbReference type="EMBL" id="FNFP01000001">
    <property type="protein sequence ID" value="SDK14333.1"/>
    <property type="molecule type" value="Genomic_DNA"/>
</dbReference>
<evidence type="ECO:0000256" key="1">
    <source>
        <dbReference type="SAM" id="Coils"/>
    </source>
</evidence>
<evidence type="ECO:0000313" key="4">
    <source>
        <dbReference type="Proteomes" id="UP000198718"/>
    </source>
</evidence>
<dbReference type="SUPFAM" id="SSF51556">
    <property type="entry name" value="Metallo-dependent hydrolases"/>
    <property type="match status" value="1"/>
</dbReference>
<feature type="domain" description="Amidohydrolase-related" evidence="2">
    <location>
        <begin position="47"/>
        <end position="374"/>
    </location>
</feature>
<dbReference type="InterPro" id="IPR006680">
    <property type="entry name" value="Amidohydro-rel"/>
</dbReference>
<sequence length="377" mass="41845">MIIRNAYVLLFEENGFVKKDICFEDGKIKQVADKIDGEYYIDATGKYITPGLIDAHSHIGICEEAIGWEGDDTCEYGNAVSPQLRAIDAINPFDIAFKEALRGGVTTVCTGPGSANVVAGTFATIKLKGNVIDEMIIDERAAMKCAFGENPRAFGKSGKEPYTRMGVAALLRKTLNDAMNYKAKKEDAEKNNKYFEKDLQMENMLLVINGDIPIKAHVHRADDICTAIRIAKEYNIGLTLDHCTEGHLIVDYLKKFDYPTIIGPSYGPKTKIETKNKTFQTAKILWDAGLKVCITTDHNVHPQESLILFAAMAAKEGLDEIEALKAITINPAEVLRIHERKGQIKKGLDADLVIWDSHPLDFMAKVEKVFIEGQEAF</sequence>
<organism evidence="3 4">
    <name type="scientific">Natronincola ferrireducens</name>
    <dbReference type="NCBI Taxonomy" id="393762"/>
    <lineage>
        <taxon>Bacteria</taxon>
        <taxon>Bacillati</taxon>
        <taxon>Bacillota</taxon>
        <taxon>Clostridia</taxon>
        <taxon>Peptostreptococcales</taxon>
        <taxon>Natronincolaceae</taxon>
        <taxon>Natronincola</taxon>
    </lineage>
</organism>
<proteinExistence type="predicted"/>
<reference evidence="3 4" key="1">
    <citation type="submission" date="2016-10" db="EMBL/GenBank/DDBJ databases">
        <authorList>
            <person name="de Groot N.N."/>
        </authorList>
    </citation>
    <scope>NUCLEOTIDE SEQUENCE [LARGE SCALE GENOMIC DNA]</scope>
    <source>
        <strain evidence="3 4">DSM 18346</strain>
    </source>
</reference>
<dbReference type="RefSeq" id="WP_090550739.1">
    <property type="nucleotide sequence ID" value="NZ_FNFP01000001.1"/>
</dbReference>
<protein>
    <submittedName>
        <fullName evidence="3">Imidazolonepropionase</fullName>
    </submittedName>
</protein>
<name>A0A1G8ZH54_9FIRM</name>
<dbReference type="PANTHER" id="PTHR43135">
    <property type="entry name" value="ALPHA-D-RIBOSE 1-METHYLPHOSPHONATE 5-TRIPHOSPHATE DIPHOSPHATASE"/>
    <property type="match status" value="1"/>
</dbReference>
<dbReference type="Pfam" id="PF01979">
    <property type="entry name" value="Amidohydro_1"/>
    <property type="match status" value="1"/>
</dbReference>
<keyword evidence="1" id="KW-0175">Coiled coil</keyword>
<dbReference type="InterPro" id="IPR011059">
    <property type="entry name" value="Metal-dep_hydrolase_composite"/>
</dbReference>
<dbReference type="CDD" id="cd01309">
    <property type="entry name" value="Met_dep_hydrolase_C"/>
    <property type="match status" value="1"/>
</dbReference>
<dbReference type="InterPro" id="IPR051781">
    <property type="entry name" value="Metallo-dep_Hydrolase"/>
</dbReference>
<dbReference type="InterPro" id="IPR032466">
    <property type="entry name" value="Metal_Hydrolase"/>
</dbReference>
<dbReference type="SUPFAM" id="SSF51338">
    <property type="entry name" value="Composite domain of metallo-dependent hydrolases"/>
    <property type="match status" value="1"/>
</dbReference>
<dbReference type="AlphaFoldDB" id="A0A1G8ZH54"/>